<dbReference type="Proteomes" id="UP000137095">
    <property type="component" value="Segment"/>
</dbReference>
<name>Q91TU7_TUHV1</name>
<reference evidence="2 3" key="1">
    <citation type="journal article" date="2001" name="J. Virol.">
        <title>Analysis and characterization of the complete genome of tupaia (tree shrew) herpesvirus.</title>
        <authorList>
            <person name="Bahr U."/>
            <person name="Darai G."/>
        </authorList>
    </citation>
    <scope>NUCLEOTIDE SEQUENCE [LARGE SCALE GENOMIC DNA]</scope>
    <source>
        <strain evidence="2">2</strain>
    </source>
</reference>
<organism evidence="2 3">
    <name type="scientific">Tupaiid herpesvirus 1 (strain 1)</name>
    <name type="common">TuHV-1</name>
    <name type="synonym">Herpesvirus tupaia (strain 1)</name>
    <dbReference type="NCBI Taxonomy" id="10397"/>
    <lineage>
        <taxon>Viruses</taxon>
        <taxon>Duplodnaviria</taxon>
        <taxon>Heunggongvirae</taxon>
        <taxon>Peploviricota</taxon>
        <taxon>Herviviricetes</taxon>
        <taxon>Herpesvirales</taxon>
        <taxon>Orthoherpesviridae</taxon>
        <taxon>Betaherpesvirinae</taxon>
        <taxon>Quwivirus</taxon>
        <taxon>Quwivirus tupaiidbeta1</taxon>
    </lineage>
</organism>
<keyword evidence="3" id="KW-1185">Reference proteome</keyword>
<proteinExistence type="predicted"/>
<sequence length="93" mass="10277">MPRASNRPPPSTDLAEIKRFPRATLLPDKPTARSLITVPISVVAALAHGRRSSPRNSLPNAHRFWRMTARHTPACPKIRSTRASRSDPPRGPP</sequence>
<feature type="compositionally biased region" description="Basic and acidic residues" evidence="1">
    <location>
        <begin position="84"/>
        <end position="93"/>
    </location>
</feature>
<dbReference type="KEGG" id="vg:921208"/>
<dbReference type="RefSeq" id="NP_116345.1">
    <property type="nucleotide sequence ID" value="NC_002794.1"/>
</dbReference>
<dbReference type="EMBL" id="AF281817">
    <property type="protein sequence ID" value="AAK57040.1"/>
    <property type="molecule type" value="Genomic_DNA"/>
</dbReference>
<evidence type="ECO:0000313" key="3">
    <source>
        <dbReference type="Proteomes" id="UP000137095"/>
    </source>
</evidence>
<evidence type="ECO:0000256" key="1">
    <source>
        <dbReference type="SAM" id="MobiDB-lite"/>
    </source>
</evidence>
<feature type="region of interest" description="Disordered" evidence="1">
    <location>
        <begin position="68"/>
        <end position="93"/>
    </location>
</feature>
<protein>
    <submittedName>
        <fullName evidence="2">T15</fullName>
    </submittedName>
</protein>
<organismHost>
    <name type="scientific">Tupaia belangeri</name>
    <name type="common">Common tree shrew</name>
    <name type="synonym">Tupaia glis belangeri</name>
    <dbReference type="NCBI Taxonomy" id="37347"/>
</organismHost>
<accession>Q91TU7</accession>
<dbReference type="GeneID" id="921208"/>
<evidence type="ECO:0000313" key="2">
    <source>
        <dbReference type="EMBL" id="AAK57040.1"/>
    </source>
</evidence>